<dbReference type="EMBL" id="GBRH01160767">
    <property type="protein sequence ID" value="JAE37129.1"/>
    <property type="molecule type" value="Transcribed_RNA"/>
</dbReference>
<name>A0A0A9HMT4_ARUDO</name>
<protein>
    <submittedName>
        <fullName evidence="1">Uncharacterized protein</fullName>
    </submittedName>
</protein>
<dbReference type="AlphaFoldDB" id="A0A0A9HMT4"/>
<evidence type="ECO:0000313" key="1">
    <source>
        <dbReference type="EMBL" id="JAE37129.1"/>
    </source>
</evidence>
<accession>A0A0A9HMT4</accession>
<proteinExistence type="predicted"/>
<organism evidence="1">
    <name type="scientific">Arundo donax</name>
    <name type="common">Giant reed</name>
    <name type="synonym">Donax arundinaceus</name>
    <dbReference type="NCBI Taxonomy" id="35708"/>
    <lineage>
        <taxon>Eukaryota</taxon>
        <taxon>Viridiplantae</taxon>
        <taxon>Streptophyta</taxon>
        <taxon>Embryophyta</taxon>
        <taxon>Tracheophyta</taxon>
        <taxon>Spermatophyta</taxon>
        <taxon>Magnoliopsida</taxon>
        <taxon>Liliopsida</taxon>
        <taxon>Poales</taxon>
        <taxon>Poaceae</taxon>
        <taxon>PACMAD clade</taxon>
        <taxon>Arundinoideae</taxon>
        <taxon>Arundineae</taxon>
        <taxon>Arundo</taxon>
    </lineage>
</organism>
<reference evidence="1" key="1">
    <citation type="submission" date="2014-09" db="EMBL/GenBank/DDBJ databases">
        <authorList>
            <person name="Magalhaes I.L.F."/>
            <person name="Oliveira U."/>
            <person name="Santos F.R."/>
            <person name="Vidigal T.H.D.A."/>
            <person name="Brescovit A.D."/>
            <person name="Santos A.J."/>
        </authorList>
    </citation>
    <scope>NUCLEOTIDE SEQUENCE</scope>
    <source>
        <tissue evidence="1">Shoot tissue taken approximately 20 cm above the soil surface</tissue>
    </source>
</reference>
<sequence>MPPTSPSGISSFKPCLAAMVFFILLMVLLPGLMIQFGSPTIVQSDLSCMVP</sequence>
<reference evidence="1" key="2">
    <citation type="journal article" date="2015" name="Data Brief">
        <title>Shoot transcriptome of the giant reed, Arundo donax.</title>
        <authorList>
            <person name="Barrero R.A."/>
            <person name="Guerrero F.D."/>
            <person name="Moolhuijzen P."/>
            <person name="Goolsby J.A."/>
            <person name="Tidwell J."/>
            <person name="Bellgard S.E."/>
            <person name="Bellgard M.I."/>
        </authorList>
    </citation>
    <scope>NUCLEOTIDE SEQUENCE</scope>
    <source>
        <tissue evidence="1">Shoot tissue taken approximately 20 cm above the soil surface</tissue>
    </source>
</reference>